<feature type="compositionally biased region" description="Basic and acidic residues" evidence="1">
    <location>
        <begin position="69"/>
        <end position="84"/>
    </location>
</feature>
<dbReference type="AlphaFoldDB" id="A0A8S2XHB8"/>
<evidence type="ECO:0000313" key="3">
    <source>
        <dbReference type="Proteomes" id="UP000681720"/>
    </source>
</evidence>
<feature type="compositionally biased region" description="Basic and acidic residues" evidence="1">
    <location>
        <begin position="1"/>
        <end position="40"/>
    </location>
</feature>
<gene>
    <name evidence="2" type="ORF">GIL414_LOCUS34451</name>
</gene>
<feature type="non-terminal residue" evidence="2">
    <location>
        <position position="84"/>
    </location>
</feature>
<protein>
    <submittedName>
        <fullName evidence="2">Uncharacterized protein</fullName>
    </submittedName>
</protein>
<feature type="region of interest" description="Disordered" evidence="1">
    <location>
        <begin position="61"/>
        <end position="84"/>
    </location>
</feature>
<dbReference type="EMBL" id="CAJOBJ010079626">
    <property type="protein sequence ID" value="CAF4495181.1"/>
    <property type="molecule type" value="Genomic_DNA"/>
</dbReference>
<proteinExistence type="predicted"/>
<accession>A0A8S2XHB8</accession>
<feature type="non-terminal residue" evidence="2">
    <location>
        <position position="1"/>
    </location>
</feature>
<evidence type="ECO:0000313" key="2">
    <source>
        <dbReference type="EMBL" id="CAF4495181.1"/>
    </source>
</evidence>
<organism evidence="2 3">
    <name type="scientific">Rotaria magnacalcarata</name>
    <dbReference type="NCBI Taxonomy" id="392030"/>
    <lineage>
        <taxon>Eukaryota</taxon>
        <taxon>Metazoa</taxon>
        <taxon>Spiralia</taxon>
        <taxon>Gnathifera</taxon>
        <taxon>Rotifera</taxon>
        <taxon>Eurotatoria</taxon>
        <taxon>Bdelloidea</taxon>
        <taxon>Philodinida</taxon>
        <taxon>Philodinidae</taxon>
        <taxon>Rotaria</taxon>
    </lineage>
</organism>
<evidence type="ECO:0000256" key="1">
    <source>
        <dbReference type="SAM" id="MobiDB-lite"/>
    </source>
</evidence>
<dbReference type="Proteomes" id="UP000681720">
    <property type="component" value="Unassembled WGS sequence"/>
</dbReference>
<feature type="region of interest" description="Disordered" evidence="1">
    <location>
        <begin position="1"/>
        <end position="49"/>
    </location>
</feature>
<name>A0A8S2XHB8_9BILA</name>
<comment type="caution">
    <text evidence="2">The sequence shown here is derived from an EMBL/GenBank/DDBJ whole genome shotgun (WGS) entry which is preliminary data.</text>
</comment>
<reference evidence="2" key="1">
    <citation type="submission" date="2021-02" db="EMBL/GenBank/DDBJ databases">
        <authorList>
            <person name="Nowell W R."/>
        </authorList>
    </citation>
    <scope>NUCLEOTIDE SEQUENCE</scope>
</reference>
<sequence>DARVRIDDRLKNNGLDDDRHDDDGVHRMDSNDLDCHHGGDGDDGDDDLRVVTDSNNVDHLYNEMNMDNDGYHDGDSQDKYIDSS</sequence>